<proteinExistence type="predicted"/>
<dbReference type="Proteomes" id="UP000799757">
    <property type="component" value="Unassembled WGS sequence"/>
</dbReference>
<organism evidence="2 3">
    <name type="scientific">Melanomma pulvis-pyrius CBS 109.77</name>
    <dbReference type="NCBI Taxonomy" id="1314802"/>
    <lineage>
        <taxon>Eukaryota</taxon>
        <taxon>Fungi</taxon>
        <taxon>Dikarya</taxon>
        <taxon>Ascomycota</taxon>
        <taxon>Pezizomycotina</taxon>
        <taxon>Dothideomycetes</taxon>
        <taxon>Pleosporomycetidae</taxon>
        <taxon>Pleosporales</taxon>
        <taxon>Melanommataceae</taxon>
        <taxon>Melanomma</taxon>
    </lineage>
</organism>
<feature type="region of interest" description="Disordered" evidence="1">
    <location>
        <begin position="173"/>
        <end position="199"/>
    </location>
</feature>
<evidence type="ECO:0000313" key="3">
    <source>
        <dbReference type="Proteomes" id="UP000799757"/>
    </source>
</evidence>
<evidence type="ECO:0008006" key="4">
    <source>
        <dbReference type="Google" id="ProtNLM"/>
    </source>
</evidence>
<evidence type="ECO:0000313" key="2">
    <source>
        <dbReference type="EMBL" id="KAF2797994.1"/>
    </source>
</evidence>
<reference evidence="2" key="1">
    <citation type="journal article" date="2020" name="Stud. Mycol.">
        <title>101 Dothideomycetes genomes: a test case for predicting lifestyles and emergence of pathogens.</title>
        <authorList>
            <person name="Haridas S."/>
            <person name="Albert R."/>
            <person name="Binder M."/>
            <person name="Bloem J."/>
            <person name="Labutti K."/>
            <person name="Salamov A."/>
            <person name="Andreopoulos B."/>
            <person name="Baker S."/>
            <person name="Barry K."/>
            <person name="Bills G."/>
            <person name="Bluhm B."/>
            <person name="Cannon C."/>
            <person name="Castanera R."/>
            <person name="Culley D."/>
            <person name="Daum C."/>
            <person name="Ezra D."/>
            <person name="Gonzalez J."/>
            <person name="Henrissat B."/>
            <person name="Kuo A."/>
            <person name="Liang C."/>
            <person name="Lipzen A."/>
            <person name="Lutzoni F."/>
            <person name="Magnuson J."/>
            <person name="Mondo S."/>
            <person name="Nolan M."/>
            <person name="Ohm R."/>
            <person name="Pangilinan J."/>
            <person name="Park H.-J."/>
            <person name="Ramirez L."/>
            <person name="Alfaro M."/>
            <person name="Sun H."/>
            <person name="Tritt A."/>
            <person name="Yoshinaga Y."/>
            <person name="Zwiers L.-H."/>
            <person name="Turgeon B."/>
            <person name="Goodwin S."/>
            <person name="Spatafora J."/>
            <person name="Crous P."/>
            <person name="Grigoriev I."/>
        </authorList>
    </citation>
    <scope>NUCLEOTIDE SEQUENCE</scope>
    <source>
        <strain evidence="2">CBS 109.77</strain>
    </source>
</reference>
<dbReference type="OrthoDB" id="3797319at2759"/>
<feature type="compositionally biased region" description="Polar residues" evidence="1">
    <location>
        <begin position="177"/>
        <end position="195"/>
    </location>
</feature>
<keyword evidence="3" id="KW-1185">Reference proteome</keyword>
<dbReference type="AlphaFoldDB" id="A0A6A6XP17"/>
<sequence length="304" mass="34082">MSSVDSPATAHQATVIRPWDYVYLRTAPLAASQQTYGWGPCLGDAFGGIRYQHWALQIRHYVYDVARLNDNLNDNEFATYYLPLPVKKWENKRSEHGEKVSVGSSDLYIEDQALVIWAGIFRETYKLRVSNCQHFVIELLSIIHATTSQIRSVPPSALANLKPLPKPMFTPDKATAKSVSRLSNNQSATGATPETNGFPPMERNHYCGYQRTTVDVFSRMGYSVQDTIVLLQRLGVSRPSPQGVGVFVLDPTRLTLEKEKLLLCALDGEVELNEEGEIVSQSEEYGDFRLNIRGLTPELNEASE</sequence>
<evidence type="ECO:0000256" key="1">
    <source>
        <dbReference type="SAM" id="MobiDB-lite"/>
    </source>
</evidence>
<gene>
    <name evidence="2" type="ORF">K505DRAFT_333793</name>
</gene>
<accession>A0A6A6XP17</accession>
<protein>
    <recommendedName>
        <fullName evidence="4">PPPDE domain-containing protein</fullName>
    </recommendedName>
</protein>
<dbReference type="EMBL" id="MU001793">
    <property type="protein sequence ID" value="KAF2797994.1"/>
    <property type="molecule type" value="Genomic_DNA"/>
</dbReference>
<name>A0A6A6XP17_9PLEO</name>